<dbReference type="InterPro" id="IPR058240">
    <property type="entry name" value="rSAM_sf"/>
</dbReference>
<dbReference type="AlphaFoldDB" id="X0TKC7"/>
<sequence>IVKFLSKKSGLALDITGGCPELNPNFKYLIEQTGSYVKKPIMVRSNLTIFFEKDMESLPEFYKDNKIKLICSMPCYTKENVEKQRGKDVFDKSIRALKLLNNLGYGKELELDLVYNPGGAALPGGQDRLERDYKKVLYEQHGIIFNRLLTITNAPIKRFEQYLKANGNFDEYIKLLVDNFNKDIAGNIMCRGLLSVGWNGIIYDCDFNQALGLALRDNNDKILEIGNLDPKELEGKEIIFQNHCYCCTAGAGSSCGGALNSQKKGK</sequence>
<feature type="non-terminal residue" evidence="2">
    <location>
        <position position="1"/>
    </location>
</feature>
<dbReference type="EMBL" id="BARS01016592">
    <property type="protein sequence ID" value="GAF88582.1"/>
    <property type="molecule type" value="Genomic_DNA"/>
</dbReference>
<dbReference type="InterPro" id="IPR024521">
    <property type="entry name" value="ArsS-like_C"/>
</dbReference>
<dbReference type="InterPro" id="IPR026351">
    <property type="entry name" value="rSAM_ArsS-like"/>
</dbReference>
<gene>
    <name evidence="2" type="ORF">S01H1_27272</name>
</gene>
<evidence type="ECO:0000259" key="1">
    <source>
        <dbReference type="Pfam" id="PF12345"/>
    </source>
</evidence>
<dbReference type="SUPFAM" id="SSF102114">
    <property type="entry name" value="Radical SAM enzymes"/>
    <property type="match status" value="1"/>
</dbReference>
<reference evidence="2" key="1">
    <citation type="journal article" date="2014" name="Front. Microbiol.">
        <title>High frequency of phylogenetically diverse reductive dehalogenase-homologous genes in deep subseafloor sedimentary metagenomes.</title>
        <authorList>
            <person name="Kawai M."/>
            <person name="Futagami T."/>
            <person name="Toyoda A."/>
            <person name="Takaki Y."/>
            <person name="Nishi S."/>
            <person name="Hori S."/>
            <person name="Arai W."/>
            <person name="Tsubouchi T."/>
            <person name="Morono Y."/>
            <person name="Uchiyama I."/>
            <person name="Ito T."/>
            <person name="Fujiyama A."/>
            <person name="Inagaki F."/>
            <person name="Takami H."/>
        </authorList>
    </citation>
    <scope>NUCLEOTIDE SEQUENCE</scope>
    <source>
        <strain evidence="2">Expedition CK06-06</strain>
    </source>
</reference>
<evidence type="ECO:0000313" key="2">
    <source>
        <dbReference type="EMBL" id="GAF88582.1"/>
    </source>
</evidence>
<dbReference type="NCBIfam" id="TIGR04167">
    <property type="entry name" value="rSAM_SeCys"/>
    <property type="match status" value="1"/>
</dbReference>
<dbReference type="PANTHER" id="PTHR43728:SF1">
    <property type="entry name" value="FE-S OXIDOREDUCTASE"/>
    <property type="match status" value="1"/>
</dbReference>
<proteinExistence type="predicted"/>
<organism evidence="2">
    <name type="scientific">marine sediment metagenome</name>
    <dbReference type="NCBI Taxonomy" id="412755"/>
    <lineage>
        <taxon>unclassified sequences</taxon>
        <taxon>metagenomes</taxon>
        <taxon>ecological metagenomes</taxon>
    </lineage>
</organism>
<name>X0TKC7_9ZZZZ</name>
<comment type="caution">
    <text evidence="2">The sequence shown here is derived from an EMBL/GenBank/DDBJ whole genome shotgun (WGS) entry which is preliminary data.</text>
</comment>
<feature type="domain" description="Arsenosugar biosynthesis radical SAM protein ArsS-like C-terminal" evidence="1">
    <location>
        <begin position="122"/>
        <end position="258"/>
    </location>
</feature>
<dbReference type="InterPro" id="IPR013785">
    <property type="entry name" value="Aldolase_TIM"/>
</dbReference>
<dbReference type="Pfam" id="PF12345">
    <property type="entry name" value="DUF3641"/>
    <property type="match status" value="1"/>
</dbReference>
<protein>
    <recommendedName>
        <fullName evidence="1">Arsenosugar biosynthesis radical SAM protein ArsS-like C-terminal domain-containing protein</fullName>
    </recommendedName>
</protein>
<dbReference type="Gene3D" id="3.20.20.70">
    <property type="entry name" value="Aldolase class I"/>
    <property type="match status" value="1"/>
</dbReference>
<dbReference type="PANTHER" id="PTHR43728">
    <property type="entry name" value="SLR0304 PROTEIN"/>
    <property type="match status" value="1"/>
</dbReference>
<accession>X0TKC7</accession>